<feature type="transmembrane region" description="Helical" evidence="7">
    <location>
        <begin position="6"/>
        <end position="26"/>
    </location>
</feature>
<dbReference type="Gene3D" id="1.20.144.10">
    <property type="entry name" value="Phosphatidic acid phosphatase type 2/haloperoxidase"/>
    <property type="match status" value="1"/>
</dbReference>
<feature type="domain" description="VTT" evidence="9">
    <location>
        <begin position="40"/>
        <end position="163"/>
    </location>
</feature>
<feature type="domain" description="Phosphatidic acid phosphatase type 2/haloperoxidase" evidence="8">
    <location>
        <begin position="358"/>
        <end position="432"/>
    </location>
</feature>
<dbReference type="Pfam" id="PF01569">
    <property type="entry name" value="PAP2"/>
    <property type="match status" value="1"/>
</dbReference>
<sequence length="669" mass="73068">MTDAWFDSILAWISAHPVAAGGLIFLIAFLDSLVVLGIVVPALPLLFAVGTLIGLGHIDGGYAIACAAAGAFAGDALSFWVGRRWGAQMHAHWPFRRYPQLLERGETLFRRHGSKSILIARYVGAVRPFVPAIAGMLRMPLRRYVPVSLFAAASWSAAFLAPGWLFGASYDAVAAVADRLALVLGAMLAVMALAWASVLYTWRWFDGHANALLARALKWTRAHPRLGRYAAALIDPNRPESPSLAILAACLLAIAWAWFALLTTVLMRGEPLMLDRSVYEFMVSLRNPLADRMLAGLASIGDAAVLVPAAGLATLWLLWRRRWIAAAHWLAALAFGLVLTTVLERLIDMPQPPTAHLGFGFPSMAVTMTTIAFGFFAVLIARELPGRSRVWPYLVAGVVVALLGFSRIYLGAHWLSDVVGGLLLGIVWLLALGIAYRRHVARSFWMRPLAWVFYGCFALAAAWHAPRAVDPLLASFTPPLPSLAMSPAAWWRDGWQRLPAQRNERDSALRWPLDVQVAGPLPALQAHLEAHGWRVQPQADWTATLGLLDDDLPPADQPVLPATLETSAETLLLRRQLAPGRVQVLRLWRAPARLSGGTPLWIGSAQTLDYTRPFGLFGLWQPRSDGGAGAWERLREDVRGLEARSDVERPSGRPVLRVRTAAAPVPPPG</sequence>
<feature type="transmembrane region" description="Helical" evidence="7">
    <location>
        <begin position="359"/>
        <end position="381"/>
    </location>
</feature>
<dbReference type="Pfam" id="PF14067">
    <property type="entry name" value="LssY_C"/>
    <property type="match status" value="1"/>
</dbReference>
<evidence type="ECO:0000256" key="3">
    <source>
        <dbReference type="ARBA" id="ARBA00022475"/>
    </source>
</evidence>
<accession>A0ABT6J8L3</accession>
<gene>
    <name evidence="11" type="ORF">QFW77_08025</name>
</gene>
<feature type="transmembrane region" description="Helical" evidence="7">
    <location>
        <begin position="144"/>
        <end position="168"/>
    </location>
</feature>
<feature type="transmembrane region" description="Helical" evidence="7">
    <location>
        <begin position="393"/>
        <end position="412"/>
    </location>
</feature>
<feature type="transmembrane region" description="Helical" evidence="7">
    <location>
        <begin position="448"/>
        <end position="465"/>
    </location>
</feature>
<comment type="subcellular location">
    <subcellularLocation>
        <location evidence="1">Cell membrane</location>
        <topology evidence="1">Multi-pass membrane protein</topology>
    </subcellularLocation>
</comment>
<keyword evidence="6 7" id="KW-0472">Membrane</keyword>
<keyword evidence="5 7" id="KW-1133">Transmembrane helix</keyword>
<evidence type="ECO:0000259" key="10">
    <source>
        <dbReference type="Pfam" id="PF14067"/>
    </source>
</evidence>
<comment type="similarity">
    <text evidence="2">Belongs to the DedA family.</text>
</comment>
<evidence type="ECO:0000256" key="5">
    <source>
        <dbReference type="ARBA" id="ARBA00022989"/>
    </source>
</evidence>
<dbReference type="InterPro" id="IPR000326">
    <property type="entry name" value="PAP2/HPO"/>
</dbReference>
<evidence type="ECO:0000256" key="4">
    <source>
        <dbReference type="ARBA" id="ARBA00022692"/>
    </source>
</evidence>
<organism evidence="11 12">
    <name type="scientific">Luteimonas endophytica</name>
    <dbReference type="NCBI Taxonomy" id="3042023"/>
    <lineage>
        <taxon>Bacteria</taxon>
        <taxon>Pseudomonadati</taxon>
        <taxon>Pseudomonadota</taxon>
        <taxon>Gammaproteobacteria</taxon>
        <taxon>Lysobacterales</taxon>
        <taxon>Lysobacteraceae</taxon>
        <taxon>Luteimonas</taxon>
    </lineage>
</organism>
<dbReference type="InterPro" id="IPR025902">
    <property type="entry name" value="LssY-like-C_dom"/>
</dbReference>
<dbReference type="InterPro" id="IPR032818">
    <property type="entry name" value="DedA-like"/>
</dbReference>
<evidence type="ECO:0000256" key="7">
    <source>
        <dbReference type="SAM" id="Phobius"/>
    </source>
</evidence>
<feature type="transmembrane region" description="Helical" evidence="7">
    <location>
        <begin position="180"/>
        <end position="202"/>
    </location>
</feature>
<dbReference type="InterPro" id="IPR032816">
    <property type="entry name" value="VTT_dom"/>
</dbReference>
<feature type="domain" description="LssY-like C-terminal" evidence="10">
    <location>
        <begin position="495"/>
        <end position="606"/>
    </location>
</feature>
<dbReference type="Proteomes" id="UP001156940">
    <property type="component" value="Unassembled WGS sequence"/>
</dbReference>
<dbReference type="PANTHER" id="PTHR30353">
    <property type="entry name" value="INNER MEMBRANE PROTEIN DEDA-RELATED"/>
    <property type="match status" value="1"/>
</dbReference>
<feature type="transmembrane region" description="Helical" evidence="7">
    <location>
        <begin position="33"/>
        <end position="55"/>
    </location>
</feature>
<reference evidence="11 12" key="1">
    <citation type="submission" date="2023-04" db="EMBL/GenBank/DDBJ databases">
        <title>Luteimonas endophyticus RD2P54.</title>
        <authorList>
            <person name="Sun J.-Q."/>
        </authorList>
    </citation>
    <scope>NUCLEOTIDE SEQUENCE [LARGE SCALE GENOMIC DNA]</scope>
    <source>
        <strain evidence="11 12">RD2P54</strain>
    </source>
</reference>
<evidence type="ECO:0000313" key="12">
    <source>
        <dbReference type="Proteomes" id="UP001156940"/>
    </source>
</evidence>
<evidence type="ECO:0000256" key="6">
    <source>
        <dbReference type="ARBA" id="ARBA00023136"/>
    </source>
</evidence>
<dbReference type="InterPro" id="IPR036938">
    <property type="entry name" value="PAP2/HPO_sf"/>
</dbReference>
<keyword evidence="4 7" id="KW-0812">Transmembrane</keyword>
<dbReference type="Pfam" id="PF09335">
    <property type="entry name" value="VTT_dom"/>
    <property type="match status" value="1"/>
</dbReference>
<dbReference type="PANTHER" id="PTHR30353:SF15">
    <property type="entry name" value="INNER MEMBRANE PROTEIN YABI"/>
    <property type="match status" value="1"/>
</dbReference>
<feature type="transmembrane region" description="Helical" evidence="7">
    <location>
        <begin position="418"/>
        <end position="436"/>
    </location>
</feature>
<dbReference type="SUPFAM" id="SSF48317">
    <property type="entry name" value="Acid phosphatase/Vanadium-dependent haloperoxidase"/>
    <property type="match status" value="1"/>
</dbReference>
<evidence type="ECO:0000259" key="9">
    <source>
        <dbReference type="Pfam" id="PF09335"/>
    </source>
</evidence>
<feature type="transmembrane region" description="Helical" evidence="7">
    <location>
        <begin position="326"/>
        <end position="347"/>
    </location>
</feature>
<dbReference type="CDD" id="cd03392">
    <property type="entry name" value="PAP2_like_2"/>
    <property type="match status" value="1"/>
</dbReference>
<comment type="caution">
    <text evidence="11">The sequence shown here is derived from an EMBL/GenBank/DDBJ whole genome shotgun (WGS) entry which is preliminary data.</text>
</comment>
<proteinExistence type="inferred from homology"/>
<dbReference type="EMBL" id="JARXRM010000028">
    <property type="protein sequence ID" value="MDH5822935.1"/>
    <property type="molecule type" value="Genomic_DNA"/>
</dbReference>
<keyword evidence="12" id="KW-1185">Reference proteome</keyword>
<evidence type="ECO:0000256" key="1">
    <source>
        <dbReference type="ARBA" id="ARBA00004651"/>
    </source>
</evidence>
<name>A0ABT6J8L3_9GAMM</name>
<feature type="transmembrane region" description="Helical" evidence="7">
    <location>
        <begin position="293"/>
        <end position="319"/>
    </location>
</feature>
<feature type="transmembrane region" description="Helical" evidence="7">
    <location>
        <begin position="244"/>
        <end position="267"/>
    </location>
</feature>
<dbReference type="RefSeq" id="WP_280573960.1">
    <property type="nucleotide sequence ID" value="NZ_JARXRM010000028.1"/>
</dbReference>
<feature type="transmembrane region" description="Helical" evidence="7">
    <location>
        <begin position="61"/>
        <end position="81"/>
    </location>
</feature>
<evidence type="ECO:0000259" key="8">
    <source>
        <dbReference type="Pfam" id="PF01569"/>
    </source>
</evidence>
<evidence type="ECO:0000256" key="2">
    <source>
        <dbReference type="ARBA" id="ARBA00010792"/>
    </source>
</evidence>
<keyword evidence="3" id="KW-1003">Cell membrane</keyword>
<evidence type="ECO:0000313" key="11">
    <source>
        <dbReference type="EMBL" id="MDH5822935.1"/>
    </source>
</evidence>
<protein>
    <submittedName>
        <fullName evidence="11">VTT domain-containing protein</fullName>
    </submittedName>
</protein>